<accession>M5TZF0</accession>
<dbReference type="Proteomes" id="UP000011885">
    <property type="component" value="Unassembled WGS sequence"/>
</dbReference>
<sequence>MSGVFFGDFCRLIGDILIMSPPGSYTAISAFWVRVIACVRLEITDL</sequence>
<dbReference type="PATRIC" id="fig|1263870.3.peg.4290"/>
<evidence type="ECO:0000313" key="1">
    <source>
        <dbReference type="EMBL" id="EMI54580.1"/>
    </source>
</evidence>
<name>M5TZF0_9BACT</name>
<dbReference type="AlphaFoldDB" id="M5TZF0"/>
<dbReference type="EMBL" id="ANOH01000274">
    <property type="protein sequence ID" value="EMI54580.1"/>
    <property type="molecule type" value="Genomic_DNA"/>
</dbReference>
<comment type="caution">
    <text evidence="1">The sequence shown here is derived from an EMBL/GenBank/DDBJ whole genome shotgun (WGS) entry which is preliminary data.</text>
</comment>
<gene>
    <name evidence="1" type="ORF">RSSM_04051</name>
</gene>
<protein>
    <submittedName>
        <fullName evidence="1">Uncharacterized protein</fullName>
    </submittedName>
</protein>
<evidence type="ECO:0000313" key="2">
    <source>
        <dbReference type="Proteomes" id="UP000011885"/>
    </source>
</evidence>
<reference evidence="1 2" key="1">
    <citation type="journal article" date="2013" name="Mar. Genomics">
        <title>Expression of sulfatases in Rhodopirellula baltica and the diversity of sulfatases in the genus Rhodopirellula.</title>
        <authorList>
            <person name="Wegner C.E."/>
            <person name="Richter-Heitmann T."/>
            <person name="Klindworth A."/>
            <person name="Klockow C."/>
            <person name="Richter M."/>
            <person name="Achstetter T."/>
            <person name="Glockner F.O."/>
            <person name="Harder J."/>
        </authorList>
    </citation>
    <scope>NUCLEOTIDE SEQUENCE [LARGE SCALE GENOMIC DNA]</scope>
    <source>
        <strain evidence="1 2">SM41</strain>
    </source>
</reference>
<keyword evidence="2" id="KW-1185">Reference proteome</keyword>
<organism evidence="1 2">
    <name type="scientific">Rhodopirellula sallentina SM41</name>
    <dbReference type="NCBI Taxonomy" id="1263870"/>
    <lineage>
        <taxon>Bacteria</taxon>
        <taxon>Pseudomonadati</taxon>
        <taxon>Planctomycetota</taxon>
        <taxon>Planctomycetia</taxon>
        <taxon>Pirellulales</taxon>
        <taxon>Pirellulaceae</taxon>
        <taxon>Rhodopirellula</taxon>
    </lineage>
</organism>
<proteinExistence type="predicted"/>